<dbReference type="Pfam" id="PF13088">
    <property type="entry name" value="BNR_2"/>
    <property type="match status" value="1"/>
</dbReference>
<keyword evidence="2" id="KW-0732">Signal</keyword>
<evidence type="ECO:0000313" key="4">
    <source>
        <dbReference type="EMBL" id="JAC70130.1"/>
    </source>
</evidence>
<protein>
    <submittedName>
        <fullName evidence="4">Bnr asp-box repeat family protein</fullName>
    </submittedName>
</protein>
<dbReference type="PANTHER" id="PTHR43752:SF2">
    <property type="entry name" value="BNR_ASP-BOX REPEAT FAMILY PROTEIN"/>
    <property type="match status" value="1"/>
</dbReference>
<proteinExistence type="predicted"/>
<dbReference type="Gene3D" id="2.120.10.10">
    <property type="match status" value="1"/>
</dbReference>
<organism evidence="4">
    <name type="scientific">Tetraselmis sp. GSL018</name>
    <dbReference type="NCBI Taxonomy" id="582737"/>
    <lineage>
        <taxon>Eukaryota</taxon>
        <taxon>Viridiplantae</taxon>
        <taxon>Chlorophyta</taxon>
        <taxon>core chlorophytes</taxon>
        <taxon>Chlorodendrophyceae</taxon>
        <taxon>Chlorodendrales</taxon>
        <taxon>Chlorodendraceae</taxon>
        <taxon>Tetraselmis</taxon>
    </lineage>
</organism>
<evidence type="ECO:0000259" key="3">
    <source>
        <dbReference type="Pfam" id="PF13088"/>
    </source>
</evidence>
<dbReference type="InterPro" id="IPR011040">
    <property type="entry name" value="Sialidase"/>
</dbReference>
<evidence type="ECO:0000256" key="2">
    <source>
        <dbReference type="SAM" id="SignalP"/>
    </source>
</evidence>
<reference evidence="4" key="1">
    <citation type="submission" date="2014-05" db="EMBL/GenBank/DDBJ databases">
        <title>The transcriptome of the halophilic microalga Tetraselmis sp. GSL018 isolated from the Great Salt Lake, Utah.</title>
        <authorList>
            <person name="Jinkerson R.E."/>
            <person name="D'Adamo S."/>
            <person name="Posewitz M.C."/>
        </authorList>
    </citation>
    <scope>NUCLEOTIDE SEQUENCE</scope>
    <source>
        <strain evidence="4">GSL018</strain>
    </source>
</reference>
<dbReference type="AlphaFoldDB" id="A0A061RHL8"/>
<feature type="chain" id="PRO_5001605858" evidence="2">
    <location>
        <begin position="34"/>
        <end position="411"/>
    </location>
</feature>
<dbReference type="PANTHER" id="PTHR43752">
    <property type="entry name" value="BNR/ASP-BOX REPEAT FAMILY PROTEIN"/>
    <property type="match status" value="1"/>
</dbReference>
<gene>
    <name evidence="4" type="ORF">TSPGSL018_4822</name>
</gene>
<accession>A0A061RHL8</accession>
<evidence type="ECO:0000256" key="1">
    <source>
        <dbReference type="SAM" id="MobiDB-lite"/>
    </source>
</evidence>
<sequence>MLATKKRGTASWTQTSLTAVALLFLIDISGASGELNSQALIQRSWSRISRTEFSYSSETDFRTTGTSRKNLGLEGDKHEKKYTFLRFFRDCFKYLARLWVSSKSHDVIDIPFFDLPAIVSKQLVIKERNRLTKSQHASTLVEVSNGELLAAWFGGSWEKNPDVGIWTARFQGGEWSDAEQVILPTNATPTWNPVLLKVPATGEILLFYKVGHSPEEWKGRVVRSSDGGRTWSPPEELPKGIMGPAKNKPLVLADGTILSGSGDEATWEVHVETSRDNGQTWERGDPVPFEGAILQPSLFLGRDGRPRMICRSYGGRANKRYVDNNAVLSTADRSGARWSRGVRTNLPNPNAGLDAVRLADGRLLVAYNPNNDAAARGRASLGIAISRDDGLTWRLAGQLEQVDKAPRSGRR</sequence>
<feature type="signal peptide" evidence="2">
    <location>
        <begin position="1"/>
        <end position="33"/>
    </location>
</feature>
<name>A0A061RHL8_9CHLO</name>
<feature type="region of interest" description="Disordered" evidence="1">
    <location>
        <begin position="221"/>
        <end position="244"/>
    </location>
</feature>
<dbReference type="CDD" id="cd15482">
    <property type="entry name" value="Sialidase_non-viral"/>
    <property type="match status" value="1"/>
</dbReference>
<feature type="domain" description="Sialidase" evidence="3">
    <location>
        <begin position="146"/>
        <end position="401"/>
    </location>
</feature>
<dbReference type="SUPFAM" id="SSF50939">
    <property type="entry name" value="Sialidases"/>
    <property type="match status" value="1"/>
</dbReference>
<dbReference type="InterPro" id="IPR036278">
    <property type="entry name" value="Sialidase_sf"/>
</dbReference>
<dbReference type="EMBL" id="GBEZ01016091">
    <property type="protein sequence ID" value="JAC70130.1"/>
    <property type="molecule type" value="Transcribed_RNA"/>
</dbReference>